<proteinExistence type="predicted"/>
<feature type="region of interest" description="Disordered" evidence="5">
    <location>
        <begin position="35"/>
        <end position="56"/>
    </location>
</feature>
<sequence>MLVSVPLYKNTVLAGVLIATGLLSGCGGGTAAGAPTGTPPVAGPGDNNSGGSPVTEQNVTAAFSSGVQPLLGYCRTCHIPGGVGDTPEGRNFMLGSHVADDYSNMQTSWAALGQGVATNPILTMNSVAAEGHSGGTPWQVDSTAYKAVAAILACWDDPQSCNTGDTGEAEELLPLLGSARGGHFWDDYCNGLVDAEGVRAFTDDGEYLSVAEATPRPDSTVLPADPRNMVRAGVGENSAVAFNAFWRDCHAVPEIVNEFPHAKTCGDLRASVARGAIIMGDPAVSATDAEGNPYRYSSYEPYQRSDGKPSIYKGHYSEGEVIRPGSTFAGDNPHGFAAIRASQFNALWTVWGLTARPDNFEVLLAERYGFGQPVASNPYPIVDPANGIDETSQLTASFGGSGQLPVGLLQTRMPDGTYSGEISQNCQGCHGSQVGDSFAVGAGGGMLDANVSSRDFSAMGSAAGIAIDRAGFAGRVRGTNNAQFSNILAATGVRGPQEFLDVMQNGSTGTGDTPAWWNVGRRPVKFVDAMFPGDAVRVDFALFSPLLTDKYGPLGVSDSARDDRWVSDHVQDGDHYIITRKAPKYPLPINKDLARQGAVLFHTKNLWADSKQQSVPRPDRGNGSCASCHGAYSPRFVNDPDYLPDPRLEGIASYVVPMDIIGTDPVRSETYNPGTESGLSQASVGYPETAPGSNERASLPPEEEAKVEDCRVQNMPGLQKDAQGNERPRGYAAPPLYGVWATAPYLHNGSIPSMEALLNSEARPEIWRRVSTPTPAGQENVVMGFDYDLNRAYDQQNMGWRYEALECGGSDFAPALDCTPLEQGPFKSILDGLYSGLLMGWNVTNPPVIRKEDIEARKIYNTSMWSQGNGGHTFSDVLNEQERRAIIEYLKTL</sequence>
<evidence type="ECO:0000256" key="2">
    <source>
        <dbReference type="ARBA" id="ARBA00022723"/>
    </source>
</evidence>
<feature type="compositionally biased region" description="Polar residues" evidence="5">
    <location>
        <begin position="46"/>
        <end position="56"/>
    </location>
</feature>
<dbReference type="PANTHER" id="PTHR30600:SF9">
    <property type="entry name" value="BLR7738 PROTEIN"/>
    <property type="match status" value="1"/>
</dbReference>
<dbReference type="InterPro" id="IPR036909">
    <property type="entry name" value="Cyt_c-like_dom_sf"/>
</dbReference>
<feature type="domain" description="Cytochrome c" evidence="7">
    <location>
        <begin position="592"/>
        <end position="893"/>
    </location>
</feature>
<evidence type="ECO:0000256" key="5">
    <source>
        <dbReference type="SAM" id="MobiDB-lite"/>
    </source>
</evidence>
<evidence type="ECO:0000256" key="4">
    <source>
        <dbReference type="PROSITE-ProRule" id="PRU00433"/>
    </source>
</evidence>
<dbReference type="InterPro" id="IPR009056">
    <property type="entry name" value="Cyt_c-like_dom"/>
</dbReference>
<evidence type="ECO:0000256" key="1">
    <source>
        <dbReference type="ARBA" id="ARBA00022617"/>
    </source>
</evidence>
<comment type="caution">
    <text evidence="8">The sequence shown here is derived from an EMBL/GenBank/DDBJ whole genome shotgun (WGS) entry which is preliminary data.</text>
</comment>
<dbReference type="Gene3D" id="1.10.760.10">
    <property type="entry name" value="Cytochrome c-like domain"/>
    <property type="match status" value="1"/>
</dbReference>
<evidence type="ECO:0000313" key="9">
    <source>
        <dbReference type="Proteomes" id="UP000765845"/>
    </source>
</evidence>
<dbReference type="PANTHER" id="PTHR30600">
    <property type="entry name" value="CYTOCHROME C PEROXIDASE-RELATED"/>
    <property type="match status" value="1"/>
</dbReference>
<keyword evidence="1 4" id="KW-0349">Heme</keyword>
<reference evidence="8 9" key="1">
    <citation type="submission" date="2020-04" db="EMBL/GenBank/DDBJ databases">
        <authorList>
            <person name="Yoon J."/>
        </authorList>
    </citation>
    <scope>NUCLEOTIDE SEQUENCE [LARGE SCALE GENOMIC DNA]</scope>
    <source>
        <strain evidence="8 9">KMU-166</strain>
    </source>
</reference>
<keyword evidence="3 4" id="KW-0408">Iron</keyword>
<evidence type="ECO:0000256" key="6">
    <source>
        <dbReference type="SAM" id="SignalP"/>
    </source>
</evidence>
<feature type="region of interest" description="Disordered" evidence="5">
    <location>
        <begin position="666"/>
        <end position="709"/>
    </location>
</feature>
<dbReference type="RefSeq" id="WP_168451758.1">
    <property type="nucleotide sequence ID" value="NZ_JAAWWK010000007.1"/>
</dbReference>
<dbReference type="EMBL" id="JAAWWK010000007">
    <property type="protein sequence ID" value="NKI19234.1"/>
    <property type="molecule type" value="Genomic_DNA"/>
</dbReference>
<dbReference type="SUPFAM" id="SSF46626">
    <property type="entry name" value="Cytochrome c"/>
    <property type="match status" value="1"/>
</dbReference>
<evidence type="ECO:0000313" key="8">
    <source>
        <dbReference type="EMBL" id="NKI19234.1"/>
    </source>
</evidence>
<dbReference type="Proteomes" id="UP000765845">
    <property type="component" value="Unassembled WGS sequence"/>
</dbReference>
<evidence type="ECO:0000256" key="3">
    <source>
        <dbReference type="ARBA" id="ARBA00023004"/>
    </source>
</evidence>
<keyword evidence="2 4" id="KW-0479">Metal-binding</keyword>
<evidence type="ECO:0000259" key="7">
    <source>
        <dbReference type="PROSITE" id="PS51007"/>
    </source>
</evidence>
<dbReference type="PROSITE" id="PS51007">
    <property type="entry name" value="CYTC"/>
    <property type="match status" value="1"/>
</dbReference>
<dbReference type="Pfam" id="PF21419">
    <property type="entry name" value="RoxA-like_Cyt-c"/>
    <property type="match status" value="1"/>
</dbReference>
<name>A0ABX1GJ22_9GAMM</name>
<feature type="signal peptide" evidence="6">
    <location>
        <begin position="1"/>
        <end position="31"/>
    </location>
</feature>
<feature type="compositionally biased region" description="Polar residues" evidence="5">
    <location>
        <begin position="669"/>
        <end position="683"/>
    </location>
</feature>
<dbReference type="InterPro" id="IPR051395">
    <property type="entry name" value="Cytochrome_c_Peroxidase/MauG"/>
</dbReference>
<keyword evidence="9" id="KW-1185">Reference proteome</keyword>
<gene>
    <name evidence="8" type="ORF">HCU74_17645</name>
</gene>
<organism evidence="8 9">
    <name type="scientific">Spongiibacter thalassae</name>
    <dbReference type="NCBI Taxonomy" id="2721624"/>
    <lineage>
        <taxon>Bacteria</taxon>
        <taxon>Pseudomonadati</taxon>
        <taxon>Pseudomonadota</taxon>
        <taxon>Gammaproteobacteria</taxon>
        <taxon>Cellvibrionales</taxon>
        <taxon>Spongiibacteraceae</taxon>
        <taxon>Spongiibacter</taxon>
    </lineage>
</organism>
<feature type="chain" id="PRO_5045460995" description="Cytochrome c domain-containing protein" evidence="6">
    <location>
        <begin position="32"/>
        <end position="893"/>
    </location>
</feature>
<accession>A0ABX1GJ22</accession>
<protein>
    <recommendedName>
        <fullName evidence="7">Cytochrome c domain-containing protein</fullName>
    </recommendedName>
</protein>
<keyword evidence="6" id="KW-0732">Signal</keyword>